<keyword evidence="2" id="KW-1185">Reference proteome</keyword>
<name>A0AA38S6D0_9PEZI</name>
<reference evidence="1" key="1">
    <citation type="submission" date="2022-07" db="EMBL/GenBank/DDBJ databases">
        <title>Fungi with potential for degradation of polypropylene.</title>
        <authorList>
            <person name="Gostincar C."/>
        </authorList>
    </citation>
    <scope>NUCLEOTIDE SEQUENCE</scope>
    <source>
        <strain evidence="1">EXF-13287</strain>
    </source>
</reference>
<organism evidence="1 2">
    <name type="scientific">Coniochaeta hoffmannii</name>
    <dbReference type="NCBI Taxonomy" id="91930"/>
    <lineage>
        <taxon>Eukaryota</taxon>
        <taxon>Fungi</taxon>
        <taxon>Dikarya</taxon>
        <taxon>Ascomycota</taxon>
        <taxon>Pezizomycotina</taxon>
        <taxon>Sordariomycetes</taxon>
        <taxon>Sordariomycetidae</taxon>
        <taxon>Coniochaetales</taxon>
        <taxon>Coniochaetaceae</taxon>
        <taxon>Coniochaeta</taxon>
    </lineage>
</organism>
<gene>
    <name evidence="1" type="ORF">NKR19_g3906</name>
</gene>
<sequence length="296" mass="31092">MLSLAMETLAVQETSSASLTAALPGDSRSALRQVSAPITTDTAVTTTRTLTVRNFSSRPQSFVLLASPPAFVPLAVPSVTRHCVYQASLLVAAETGSHTFVIPVPGGQPDSDGITTASGPIYAVTGCARQKPESGVRLFVSDVHALQEGDGVGPGERCGMTMPEGYEAAFSKAKMAKDPDDDDPIANTKGIVGIETDNSFDSTHQGHPFLGLGAPNPYNVREIVPILTWDAVPGNTYLLRPNLHTWILARSTGEKGSIFEPTEGTGSVAVTFSSVESAVEAIFEKDGTFTLIRGVS</sequence>
<protein>
    <submittedName>
        <fullName evidence="1">Uncharacterized protein</fullName>
    </submittedName>
</protein>
<dbReference type="AlphaFoldDB" id="A0AA38S6D0"/>
<evidence type="ECO:0000313" key="2">
    <source>
        <dbReference type="Proteomes" id="UP001174691"/>
    </source>
</evidence>
<dbReference type="EMBL" id="JANBVN010000046">
    <property type="protein sequence ID" value="KAJ9157019.1"/>
    <property type="molecule type" value="Genomic_DNA"/>
</dbReference>
<dbReference type="Proteomes" id="UP001174691">
    <property type="component" value="Unassembled WGS sequence"/>
</dbReference>
<accession>A0AA38S6D0</accession>
<comment type="caution">
    <text evidence="1">The sequence shown here is derived from an EMBL/GenBank/DDBJ whole genome shotgun (WGS) entry which is preliminary data.</text>
</comment>
<proteinExistence type="predicted"/>
<evidence type="ECO:0000313" key="1">
    <source>
        <dbReference type="EMBL" id="KAJ9157019.1"/>
    </source>
</evidence>